<name>G8X5Z7_FLACA</name>
<gene>
    <name evidence="1" type="ordered locus">FCOL_03800</name>
</gene>
<evidence type="ECO:0008006" key="3">
    <source>
        <dbReference type="Google" id="ProtNLM"/>
    </source>
</evidence>
<organism evidence="1 2">
    <name type="scientific">Flavobacterium columnare (strain ATCC 49512 / CIP 103533 / TG 44/87)</name>
    <dbReference type="NCBI Taxonomy" id="1041826"/>
    <lineage>
        <taxon>Bacteria</taxon>
        <taxon>Pseudomonadati</taxon>
        <taxon>Bacteroidota</taxon>
        <taxon>Flavobacteriia</taxon>
        <taxon>Flavobacteriales</taxon>
        <taxon>Flavobacteriaceae</taxon>
        <taxon>Flavobacterium</taxon>
    </lineage>
</organism>
<dbReference type="Proteomes" id="UP000005638">
    <property type="component" value="Chromosome"/>
</dbReference>
<protein>
    <recommendedName>
        <fullName evidence="3">Lipoprotein</fullName>
    </recommendedName>
</protein>
<dbReference type="KEGG" id="fco:FCOL_03800"/>
<dbReference type="EMBL" id="CP003222">
    <property type="protein sequence ID" value="AEW85600.1"/>
    <property type="molecule type" value="Genomic_DNA"/>
</dbReference>
<dbReference type="STRING" id="1041826.FCOL_03800"/>
<reference evidence="1 2" key="1">
    <citation type="journal article" date="2012" name="J. Bacteriol.">
        <title>Genome Sequence of the Fish Pathogen Flavobacterium columnare ATCC 49512.</title>
        <authorList>
            <person name="Tekedar H.C."/>
            <person name="Karsi A."/>
            <person name="Gillaspy A.F."/>
            <person name="Dyer D.W."/>
            <person name="Benton N.R."/>
            <person name="Zaitshik J."/>
            <person name="Vamenta S."/>
            <person name="Banes M.M."/>
            <person name="Gulsoy N."/>
            <person name="Aboko-Cole M."/>
            <person name="Waldbieser G.C."/>
            <person name="Lawrence M.L."/>
        </authorList>
    </citation>
    <scope>NUCLEOTIDE SEQUENCE [LARGE SCALE GENOMIC DNA]</scope>
    <source>
        <strain evidence="2">ATCC 49512 / CIP 103533 / TG 44/87</strain>
    </source>
</reference>
<evidence type="ECO:0000313" key="1">
    <source>
        <dbReference type="EMBL" id="AEW85600.1"/>
    </source>
</evidence>
<keyword evidence="2" id="KW-1185">Reference proteome</keyword>
<dbReference type="AlphaFoldDB" id="G8X5Z7"/>
<evidence type="ECO:0000313" key="2">
    <source>
        <dbReference type="Proteomes" id="UP000005638"/>
    </source>
</evidence>
<dbReference type="HOGENOM" id="CLU_2057906_0_0_10"/>
<dbReference type="RefSeq" id="WP_014164881.1">
    <property type="nucleotide sequence ID" value="NC_016510.2"/>
</dbReference>
<dbReference type="PROSITE" id="PS51257">
    <property type="entry name" value="PROKAR_LIPOPROTEIN"/>
    <property type="match status" value="1"/>
</dbReference>
<sequence>MKNIFFLIALILCSCSPSVKDNYTGYIFLNKKPLKRAKIIEENTENYTFSDGKGFFILKRQNLHSVNNLIFEINDTKDTIELLRGGGAGKNTHYYFLNKNIDTVDLYRERIFKNQTKGK</sequence>
<accession>G8X5Z7</accession>
<proteinExistence type="predicted"/>